<evidence type="ECO:0000256" key="1">
    <source>
        <dbReference type="SAM" id="MobiDB-lite"/>
    </source>
</evidence>
<proteinExistence type="predicted"/>
<keyword evidence="3" id="KW-1185">Reference proteome</keyword>
<accession>A0AAX4PKT2</accession>
<evidence type="ECO:0000313" key="2">
    <source>
        <dbReference type="EMBL" id="WZN66989.1"/>
    </source>
</evidence>
<dbReference type="EMBL" id="CP151517">
    <property type="protein sequence ID" value="WZN66989.1"/>
    <property type="molecule type" value="Genomic_DNA"/>
</dbReference>
<feature type="region of interest" description="Disordered" evidence="1">
    <location>
        <begin position="135"/>
        <end position="180"/>
    </location>
</feature>
<dbReference type="AlphaFoldDB" id="A0AAX4PKT2"/>
<protein>
    <submittedName>
        <fullName evidence="2">Uncharacterized protein</fullName>
    </submittedName>
</protein>
<sequence>MTKFAGESSSEAEFLGQVTVFATDGTRAWSGIGLKEPESGHRFWPKTVEAALGGRPRGPKTPTDIELEARVTDTGALEVNWNWKVKARLPGGTLSTIGVNCELGEPLRPVKDPQVVVLAMFDELFRSHQAASTASGRELALRSSRGRGGDREGDRDDLNLFLDGESSGAGAPRIKRARKT</sequence>
<name>A0AAX4PKT2_9CHLO</name>
<reference evidence="2 3" key="1">
    <citation type="submission" date="2024-03" db="EMBL/GenBank/DDBJ databases">
        <title>Complete genome sequence of the green alga Chloropicon roscoffensis RCC1871.</title>
        <authorList>
            <person name="Lemieux C."/>
            <person name="Pombert J.-F."/>
            <person name="Otis C."/>
            <person name="Turmel M."/>
        </authorList>
    </citation>
    <scope>NUCLEOTIDE SEQUENCE [LARGE SCALE GENOMIC DNA]</scope>
    <source>
        <strain evidence="2 3">RCC1871</strain>
    </source>
</reference>
<evidence type="ECO:0000313" key="3">
    <source>
        <dbReference type="Proteomes" id="UP001472866"/>
    </source>
</evidence>
<feature type="compositionally biased region" description="Basic and acidic residues" evidence="1">
    <location>
        <begin position="147"/>
        <end position="158"/>
    </location>
</feature>
<organism evidence="2 3">
    <name type="scientific">Chloropicon roscoffensis</name>
    <dbReference type="NCBI Taxonomy" id="1461544"/>
    <lineage>
        <taxon>Eukaryota</taxon>
        <taxon>Viridiplantae</taxon>
        <taxon>Chlorophyta</taxon>
        <taxon>Chloropicophyceae</taxon>
        <taxon>Chloropicales</taxon>
        <taxon>Chloropicaceae</taxon>
        <taxon>Chloropicon</taxon>
    </lineage>
</organism>
<gene>
    <name evidence="2" type="ORF">HKI87_17g85610</name>
</gene>
<dbReference type="Proteomes" id="UP001472866">
    <property type="component" value="Chromosome 17"/>
</dbReference>